<keyword evidence="6" id="KW-1185">Reference proteome</keyword>
<dbReference type="GO" id="GO:0016757">
    <property type="term" value="F:glycosyltransferase activity"/>
    <property type="evidence" value="ECO:0007669"/>
    <property type="project" value="UniProtKB-KW"/>
</dbReference>
<comment type="similarity">
    <text evidence="1">Belongs to the glycosyltransferase 2 family.</text>
</comment>
<dbReference type="AlphaFoldDB" id="A0A1A7QN57"/>
<comment type="caution">
    <text evidence="5">The sequence shown here is derived from an EMBL/GenBank/DDBJ whole genome shotgun (WGS) entry which is preliminary data.</text>
</comment>
<reference evidence="5 6" key="1">
    <citation type="submission" date="2018-06" db="EMBL/GenBank/DDBJ databases">
        <title>Genomic Encyclopedia of Archaeal and Bacterial Type Strains, Phase II (KMG-II): from individual species to whole genera.</title>
        <authorList>
            <person name="Goeker M."/>
        </authorList>
    </citation>
    <scope>NUCLEOTIDE SEQUENCE [LARGE SCALE GENOMIC DNA]</scope>
    <source>
        <strain evidence="5 6">DSM 12408</strain>
    </source>
</reference>
<dbReference type="STRING" id="49280.A9996_18075"/>
<dbReference type="Pfam" id="PF00535">
    <property type="entry name" value="Glycos_transf_2"/>
    <property type="match status" value="1"/>
</dbReference>
<dbReference type="PANTHER" id="PTHR43179:SF12">
    <property type="entry name" value="GALACTOFURANOSYLTRANSFERASE GLFT2"/>
    <property type="match status" value="1"/>
</dbReference>
<dbReference type="InterPro" id="IPR029044">
    <property type="entry name" value="Nucleotide-diphossugar_trans"/>
</dbReference>
<dbReference type="EMBL" id="QLLQ01000004">
    <property type="protein sequence ID" value="RAJ25215.1"/>
    <property type="molecule type" value="Genomic_DNA"/>
</dbReference>
<dbReference type="Proteomes" id="UP000248987">
    <property type="component" value="Unassembled WGS sequence"/>
</dbReference>
<feature type="domain" description="Glycosyltransferase 2-like" evidence="4">
    <location>
        <begin position="4"/>
        <end position="143"/>
    </location>
</feature>
<proteinExistence type="inferred from homology"/>
<dbReference type="RefSeq" id="WP_066438615.1">
    <property type="nucleotide sequence ID" value="NZ_LZRN01000066.1"/>
</dbReference>
<dbReference type="SUPFAM" id="SSF53448">
    <property type="entry name" value="Nucleotide-diphospho-sugar transferases"/>
    <property type="match status" value="1"/>
</dbReference>
<dbReference type="OrthoDB" id="1493960at2"/>
<evidence type="ECO:0000256" key="3">
    <source>
        <dbReference type="ARBA" id="ARBA00022679"/>
    </source>
</evidence>
<dbReference type="PANTHER" id="PTHR43179">
    <property type="entry name" value="RHAMNOSYLTRANSFERASE WBBL"/>
    <property type="match status" value="1"/>
</dbReference>
<evidence type="ECO:0000313" key="6">
    <source>
        <dbReference type="Proteomes" id="UP000248987"/>
    </source>
</evidence>
<evidence type="ECO:0000256" key="1">
    <source>
        <dbReference type="ARBA" id="ARBA00006739"/>
    </source>
</evidence>
<evidence type="ECO:0000259" key="4">
    <source>
        <dbReference type="Pfam" id="PF00535"/>
    </source>
</evidence>
<keyword evidence="2" id="KW-0328">Glycosyltransferase</keyword>
<gene>
    <name evidence="5" type="ORF">LX77_01517</name>
</gene>
<dbReference type="InterPro" id="IPR001173">
    <property type="entry name" value="Glyco_trans_2-like"/>
</dbReference>
<keyword evidence="3 5" id="KW-0808">Transferase</keyword>
<sequence length="331" mass="38505">MKFSLIICTYMRPKALLNLLNSVKKQSLYPNQILIIDGSTDSETKQSLEINSFKNLTYYQVNDHQRGLTKQRNFGISQVEETIDIVCFLDDDITLDKLYFKNLLSTYAIHHKALGVGGYITNEVFWEISSYTKNINYFYFDGWRRKEPSRFKIRRSLGLAPDMPPAFLPTFSHMRAIGFLPPNNKIYPVELFMGGVASYRKSVFNSLSFSTYFEGYGLYEDADYCLRLSKLGPLYVNTSARCEHHHEIHGRPNAFKYGKMVLRNGWYIWRVKYKNPKLKARLKWHLTAFLLMLLTLLGGIKSMNRNSEIQETIGRIVGWWGVVLNKPKIKT</sequence>
<accession>A0A1A7QN57</accession>
<name>A0A1A7QN57_9FLAO</name>
<dbReference type="Gene3D" id="3.90.550.10">
    <property type="entry name" value="Spore Coat Polysaccharide Biosynthesis Protein SpsA, Chain A"/>
    <property type="match status" value="1"/>
</dbReference>
<protein>
    <submittedName>
        <fullName evidence="5">GT2 family glycosyltransferase</fullName>
    </submittedName>
</protein>
<dbReference type="CDD" id="cd00761">
    <property type="entry name" value="Glyco_tranf_GTA_type"/>
    <property type="match status" value="1"/>
</dbReference>
<evidence type="ECO:0000313" key="5">
    <source>
        <dbReference type="EMBL" id="RAJ25215.1"/>
    </source>
</evidence>
<organism evidence="5 6">
    <name type="scientific">Gelidibacter algens</name>
    <dbReference type="NCBI Taxonomy" id="49280"/>
    <lineage>
        <taxon>Bacteria</taxon>
        <taxon>Pseudomonadati</taxon>
        <taxon>Bacteroidota</taxon>
        <taxon>Flavobacteriia</taxon>
        <taxon>Flavobacteriales</taxon>
        <taxon>Flavobacteriaceae</taxon>
        <taxon>Gelidibacter</taxon>
    </lineage>
</organism>
<evidence type="ECO:0000256" key="2">
    <source>
        <dbReference type="ARBA" id="ARBA00022676"/>
    </source>
</evidence>